<proteinExistence type="predicted"/>
<protein>
    <recommendedName>
        <fullName evidence="1">DpnD/PcfM-like C-terminal domain-containing protein</fullName>
    </recommendedName>
</protein>
<accession>A0A3E3E4J1</accession>
<dbReference type="EMBL" id="QUSL01000083">
    <property type="protein sequence ID" value="RGD76119.1"/>
    <property type="molecule type" value="Genomic_DNA"/>
</dbReference>
<evidence type="ECO:0000313" key="2">
    <source>
        <dbReference type="EMBL" id="RGD76119.1"/>
    </source>
</evidence>
<organism evidence="2 3">
    <name type="scientific">Thomasclavelia ramosa</name>
    <dbReference type="NCBI Taxonomy" id="1547"/>
    <lineage>
        <taxon>Bacteria</taxon>
        <taxon>Bacillati</taxon>
        <taxon>Bacillota</taxon>
        <taxon>Erysipelotrichia</taxon>
        <taxon>Erysipelotrichales</taxon>
        <taxon>Coprobacillaceae</taxon>
        <taxon>Thomasclavelia</taxon>
    </lineage>
</organism>
<dbReference type="RefSeq" id="WP_117582740.1">
    <property type="nucleotide sequence ID" value="NZ_QUSL01000083.1"/>
</dbReference>
<dbReference type="Pfam" id="PF14207">
    <property type="entry name" value="DpnD-PcfM"/>
    <property type="match status" value="1"/>
</dbReference>
<comment type="caution">
    <text evidence="2">The sequence shown here is derived from an EMBL/GenBank/DDBJ whole genome shotgun (WGS) entry which is preliminary data.</text>
</comment>
<dbReference type="InterPro" id="IPR025575">
    <property type="entry name" value="DpnD/PcfM_C"/>
</dbReference>
<gene>
    <name evidence="2" type="ORF">DXB93_19130</name>
</gene>
<evidence type="ECO:0000313" key="3">
    <source>
        <dbReference type="Proteomes" id="UP000261032"/>
    </source>
</evidence>
<reference evidence="2 3" key="1">
    <citation type="submission" date="2018-08" db="EMBL/GenBank/DDBJ databases">
        <title>A genome reference for cultivated species of the human gut microbiota.</title>
        <authorList>
            <person name="Zou Y."/>
            <person name="Xue W."/>
            <person name="Luo G."/>
        </authorList>
    </citation>
    <scope>NUCLEOTIDE SEQUENCE [LARGE SCALE GENOMIC DNA]</scope>
    <source>
        <strain evidence="2 3">OM06-4</strain>
    </source>
</reference>
<dbReference type="Proteomes" id="UP000261032">
    <property type="component" value="Unassembled WGS sequence"/>
</dbReference>
<feature type="domain" description="DpnD/PcfM-like C-terminal" evidence="1">
    <location>
        <begin position="4"/>
        <end position="48"/>
    </location>
</feature>
<evidence type="ECO:0000259" key="1">
    <source>
        <dbReference type="Pfam" id="PF14207"/>
    </source>
</evidence>
<dbReference type="AlphaFoldDB" id="A0A3E3E4J1"/>
<name>A0A3E3E4J1_9FIRM</name>
<sequence>MKQYDVEITETLQRTISVEANSREEALTKVKEKMRNEEVVLDSNDYIDTEYIVTVRKKMVDSREIEMFFFYFTPVSLFKLKEVMIND</sequence>